<sequence length="155" mass="17054">MNVQTFQQQTTVSIPFPTRWGILGDIAGRPLIRGFLTIDSITNGNLTGTVNFRGVPLPITGIWNESTNQITFDSPYATFSGQLSIFDETVISLRRFILTGNFLMKPPSLQAGEFGTWVALTDTIRTGPPQYTSTVPTAALFILSDLLYGTSQTFR</sequence>
<dbReference type="KEGG" id="aia:AWH56_022230"/>
<protein>
    <submittedName>
        <fullName evidence="1">Uncharacterized protein</fullName>
    </submittedName>
</protein>
<proteinExistence type="predicted"/>
<evidence type="ECO:0000313" key="1">
    <source>
        <dbReference type="EMBL" id="OIJ19500.1"/>
    </source>
</evidence>
<dbReference type="AlphaFoldDB" id="A0A1S2M4S6"/>
<reference evidence="1" key="1">
    <citation type="submission" date="2016-10" db="EMBL/GenBank/DDBJ databases">
        <title>Draft genome sequences of four alkaliphilic bacteria belonging to the Anaerobacillus genus.</title>
        <authorList>
            <person name="Bassil N.M."/>
            <person name="Lloyd J.R."/>
        </authorList>
    </citation>
    <scope>NUCLEOTIDE SEQUENCE [LARGE SCALE GENOMIC DNA]</scope>
    <source>
        <strain evidence="1">NB2006</strain>
    </source>
</reference>
<organism evidence="1">
    <name type="scientific">Anaerobacillus isosaccharinicus</name>
    <dbReference type="NCBI Taxonomy" id="1532552"/>
    <lineage>
        <taxon>Bacteria</taxon>
        <taxon>Bacillati</taxon>
        <taxon>Bacillota</taxon>
        <taxon>Bacilli</taxon>
        <taxon>Bacillales</taxon>
        <taxon>Bacillaceae</taxon>
        <taxon>Anaerobacillus</taxon>
    </lineage>
</organism>
<dbReference type="EMBL" id="LQXD01000078">
    <property type="protein sequence ID" value="OIJ19500.1"/>
    <property type="molecule type" value="Genomic_DNA"/>
</dbReference>
<gene>
    <name evidence="1" type="ORF">AWH56_09040</name>
</gene>
<name>A0A1S2M4S6_9BACI</name>
<comment type="caution">
    <text evidence="1">The sequence shown here is derived from an EMBL/GenBank/DDBJ whole genome shotgun (WGS) entry which is preliminary data.</text>
</comment>
<accession>A0A1S2M4S6</accession>
<dbReference type="OrthoDB" id="2934265at2"/>